<dbReference type="PANTHER" id="PTHR48041:SF56">
    <property type="entry name" value="ABC TRANSPORTER G FAMILY MEMBER 25"/>
    <property type="match status" value="1"/>
</dbReference>
<sequence>MFDALLLLADGKCLYFGRARDAVEYFGSIGFEPGMHVNPVDFMPDLANGPNQGPETMLESSNHNLDYQMVFKHDILIVELSGLTR</sequence>
<keyword evidence="5" id="KW-0472">Membrane</keyword>
<keyword evidence="3" id="KW-0812">Transmembrane</keyword>
<dbReference type="InterPro" id="IPR050352">
    <property type="entry name" value="ABCG_transporters"/>
</dbReference>
<organism evidence="7 8">
    <name type="scientific">Dendrobium thyrsiflorum</name>
    <name type="common">Pinecone-like raceme dendrobium</name>
    <name type="synonym">Orchid</name>
    <dbReference type="NCBI Taxonomy" id="117978"/>
    <lineage>
        <taxon>Eukaryota</taxon>
        <taxon>Viridiplantae</taxon>
        <taxon>Streptophyta</taxon>
        <taxon>Embryophyta</taxon>
        <taxon>Tracheophyta</taxon>
        <taxon>Spermatophyta</taxon>
        <taxon>Magnoliopsida</taxon>
        <taxon>Liliopsida</taxon>
        <taxon>Asparagales</taxon>
        <taxon>Orchidaceae</taxon>
        <taxon>Epidendroideae</taxon>
        <taxon>Malaxideae</taxon>
        <taxon>Dendrobiinae</taxon>
        <taxon>Dendrobium</taxon>
    </lineage>
</organism>
<name>A0ABD0U778_DENTH</name>
<dbReference type="EMBL" id="JANQDX010000017">
    <property type="protein sequence ID" value="KAL0908491.1"/>
    <property type="molecule type" value="Genomic_DNA"/>
</dbReference>
<evidence type="ECO:0000313" key="8">
    <source>
        <dbReference type="Proteomes" id="UP001552299"/>
    </source>
</evidence>
<evidence type="ECO:0000256" key="3">
    <source>
        <dbReference type="ARBA" id="ARBA00022692"/>
    </source>
</evidence>
<keyword evidence="2" id="KW-0813">Transport</keyword>
<gene>
    <name evidence="7" type="ORF">M5K25_022988</name>
</gene>
<proteinExistence type="predicted"/>
<comment type="caution">
    <text evidence="7">The sequence shown here is derived from an EMBL/GenBank/DDBJ whole genome shotgun (WGS) entry which is preliminary data.</text>
</comment>
<evidence type="ECO:0000256" key="2">
    <source>
        <dbReference type="ARBA" id="ARBA00022448"/>
    </source>
</evidence>
<evidence type="ECO:0000256" key="5">
    <source>
        <dbReference type="ARBA" id="ARBA00023136"/>
    </source>
</evidence>
<dbReference type="PANTHER" id="PTHR48041">
    <property type="entry name" value="ABC TRANSPORTER G FAMILY MEMBER 28"/>
    <property type="match status" value="1"/>
</dbReference>
<dbReference type="InterPro" id="IPR043926">
    <property type="entry name" value="ABCG_dom"/>
</dbReference>
<protein>
    <recommendedName>
        <fullName evidence="6">ABC transporter family G domain-containing protein</fullName>
    </recommendedName>
</protein>
<dbReference type="AlphaFoldDB" id="A0ABD0U778"/>
<keyword evidence="4" id="KW-1133">Transmembrane helix</keyword>
<comment type="subcellular location">
    <subcellularLocation>
        <location evidence="1">Membrane</location>
        <topology evidence="1">Multi-pass membrane protein</topology>
    </subcellularLocation>
</comment>
<feature type="domain" description="ABC transporter family G" evidence="6">
    <location>
        <begin position="1"/>
        <end position="52"/>
    </location>
</feature>
<accession>A0ABD0U778</accession>
<evidence type="ECO:0000256" key="4">
    <source>
        <dbReference type="ARBA" id="ARBA00022989"/>
    </source>
</evidence>
<dbReference type="Proteomes" id="UP001552299">
    <property type="component" value="Unassembled WGS sequence"/>
</dbReference>
<dbReference type="Pfam" id="PF19055">
    <property type="entry name" value="ABC2_membrane_7"/>
    <property type="match status" value="1"/>
</dbReference>
<evidence type="ECO:0000259" key="6">
    <source>
        <dbReference type="Pfam" id="PF19055"/>
    </source>
</evidence>
<dbReference type="GO" id="GO:0016020">
    <property type="term" value="C:membrane"/>
    <property type="evidence" value="ECO:0007669"/>
    <property type="project" value="UniProtKB-SubCell"/>
</dbReference>
<evidence type="ECO:0000256" key="1">
    <source>
        <dbReference type="ARBA" id="ARBA00004141"/>
    </source>
</evidence>
<keyword evidence="8" id="KW-1185">Reference proteome</keyword>
<reference evidence="7 8" key="1">
    <citation type="journal article" date="2024" name="Plant Biotechnol. J.">
        <title>Dendrobium thyrsiflorum genome and its molecular insights into genes involved in important horticultural traits.</title>
        <authorList>
            <person name="Chen B."/>
            <person name="Wang J.Y."/>
            <person name="Zheng P.J."/>
            <person name="Li K.L."/>
            <person name="Liang Y.M."/>
            <person name="Chen X.F."/>
            <person name="Zhang C."/>
            <person name="Zhao X."/>
            <person name="He X."/>
            <person name="Zhang G.Q."/>
            <person name="Liu Z.J."/>
            <person name="Xu Q."/>
        </authorList>
    </citation>
    <scope>NUCLEOTIDE SEQUENCE [LARGE SCALE GENOMIC DNA]</scope>
    <source>
        <strain evidence="7">GZMU011</strain>
    </source>
</reference>
<evidence type="ECO:0000313" key="7">
    <source>
        <dbReference type="EMBL" id="KAL0908491.1"/>
    </source>
</evidence>